<feature type="region of interest" description="Disordered" evidence="1">
    <location>
        <begin position="157"/>
        <end position="185"/>
    </location>
</feature>
<evidence type="ECO:0000259" key="2">
    <source>
        <dbReference type="Pfam" id="PF23672"/>
    </source>
</evidence>
<evidence type="ECO:0000313" key="4">
    <source>
        <dbReference type="Proteomes" id="UP000792457"/>
    </source>
</evidence>
<accession>A0A8K0KDX8</accession>
<dbReference type="AlphaFoldDB" id="A0A8K0KDX8"/>
<feature type="domain" description="DUF7153" evidence="2">
    <location>
        <begin position="125"/>
        <end position="282"/>
    </location>
</feature>
<name>A0A8K0KDX8_LADFU</name>
<feature type="region of interest" description="Disordered" evidence="1">
    <location>
        <begin position="1"/>
        <end position="23"/>
    </location>
</feature>
<dbReference type="InterPro" id="IPR055577">
    <property type="entry name" value="DUF7153"/>
</dbReference>
<dbReference type="Proteomes" id="UP000792457">
    <property type="component" value="Unassembled WGS sequence"/>
</dbReference>
<dbReference type="Pfam" id="PF23672">
    <property type="entry name" value="DUF7153"/>
    <property type="match status" value="1"/>
</dbReference>
<protein>
    <recommendedName>
        <fullName evidence="2">DUF7153 domain-containing protein</fullName>
    </recommendedName>
</protein>
<feature type="compositionally biased region" description="Basic and acidic residues" evidence="1">
    <location>
        <begin position="1"/>
        <end position="11"/>
    </location>
</feature>
<comment type="caution">
    <text evidence="3">The sequence shown here is derived from an EMBL/GenBank/DDBJ whole genome shotgun (WGS) entry which is preliminary data.</text>
</comment>
<organism evidence="3 4">
    <name type="scientific">Ladona fulva</name>
    <name type="common">Scarce chaser dragonfly</name>
    <name type="synonym">Libellula fulva</name>
    <dbReference type="NCBI Taxonomy" id="123851"/>
    <lineage>
        <taxon>Eukaryota</taxon>
        <taxon>Metazoa</taxon>
        <taxon>Ecdysozoa</taxon>
        <taxon>Arthropoda</taxon>
        <taxon>Hexapoda</taxon>
        <taxon>Insecta</taxon>
        <taxon>Pterygota</taxon>
        <taxon>Palaeoptera</taxon>
        <taxon>Odonata</taxon>
        <taxon>Epiprocta</taxon>
        <taxon>Anisoptera</taxon>
        <taxon>Libelluloidea</taxon>
        <taxon>Libellulidae</taxon>
        <taxon>Ladona</taxon>
    </lineage>
</organism>
<dbReference type="OrthoDB" id="6060890at2759"/>
<evidence type="ECO:0000313" key="3">
    <source>
        <dbReference type="EMBL" id="KAG8233469.1"/>
    </source>
</evidence>
<reference evidence="3" key="1">
    <citation type="submission" date="2013-04" db="EMBL/GenBank/DDBJ databases">
        <authorList>
            <person name="Qu J."/>
            <person name="Murali S.C."/>
            <person name="Bandaranaike D."/>
            <person name="Bellair M."/>
            <person name="Blankenburg K."/>
            <person name="Chao H."/>
            <person name="Dinh H."/>
            <person name="Doddapaneni H."/>
            <person name="Downs B."/>
            <person name="Dugan-Rocha S."/>
            <person name="Elkadiri S."/>
            <person name="Gnanaolivu R.D."/>
            <person name="Hernandez B."/>
            <person name="Javaid M."/>
            <person name="Jayaseelan J.C."/>
            <person name="Lee S."/>
            <person name="Li M."/>
            <person name="Ming W."/>
            <person name="Munidasa M."/>
            <person name="Muniz J."/>
            <person name="Nguyen L."/>
            <person name="Ongeri F."/>
            <person name="Osuji N."/>
            <person name="Pu L.-L."/>
            <person name="Puazo M."/>
            <person name="Qu C."/>
            <person name="Quiroz J."/>
            <person name="Raj R."/>
            <person name="Weissenberger G."/>
            <person name="Xin Y."/>
            <person name="Zou X."/>
            <person name="Han Y."/>
            <person name="Richards S."/>
            <person name="Worley K."/>
            <person name="Muzny D."/>
            <person name="Gibbs R."/>
        </authorList>
    </citation>
    <scope>NUCLEOTIDE SEQUENCE</scope>
    <source>
        <strain evidence="3">Sampled in the wild</strain>
    </source>
</reference>
<sequence length="287" mass="31618">MLPAGEKKKASEGNATSPSSPSAVSASFLSVLEVDEPRVVVAAHLMTALRPVRPELESPLEAALSHRTNRQRGAARELLKEVAEGDPRLPVARALLLDNMEDNGKSFSIRETDAGEFFRRLRVAALRKFEPRSFHYTAAHTVELFSEVATIARPPFNSLHHHTQSTKTPEASEVTSSGGAGASNSGGKTTGYIISVYKVFEGDDREIFEKNWLYWTGARMLYRYLPKWVGLRRITLHKSLSRGDKVYLLLCECANFPDDLSAAALLLPALRARLCGYTGLYRASASL</sequence>
<gene>
    <name evidence="3" type="ORF">J437_LFUL014015</name>
</gene>
<proteinExistence type="predicted"/>
<dbReference type="PANTHER" id="PTHR22198">
    <property type="entry name" value="FERM DOMAIN-CONTAINING PROTEIN"/>
    <property type="match status" value="1"/>
</dbReference>
<dbReference type="PANTHER" id="PTHR22198:SF1">
    <property type="entry name" value="FERM DOMAIN-CONTAINING PROTEIN"/>
    <property type="match status" value="1"/>
</dbReference>
<evidence type="ECO:0000256" key="1">
    <source>
        <dbReference type="SAM" id="MobiDB-lite"/>
    </source>
</evidence>
<reference evidence="3" key="2">
    <citation type="submission" date="2017-10" db="EMBL/GenBank/DDBJ databases">
        <title>Ladona fulva Genome sequencing and assembly.</title>
        <authorList>
            <person name="Murali S."/>
            <person name="Richards S."/>
            <person name="Bandaranaike D."/>
            <person name="Bellair M."/>
            <person name="Blankenburg K."/>
            <person name="Chao H."/>
            <person name="Dinh H."/>
            <person name="Doddapaneni H."/>
            <person name="Dugan-Rocha S."/>
            <person name="Elkadiri S."/>
            <person name="Gnanaolivu R."/>
            <person name="Hernandez B."/>
            <person name="Skinner E."/>
            <person name="Javaid M."/>
            <person name="Lee S."/>
            <person name="Li M."/>
            <person name="Ming W."/>
            <person name="Munidasa M."/>
            <person name="Muniz J."/>
            <person name="Nguyen L."/>
            <person name="Hughes D."/>
            <person name="Osuji N."/>
            <person name="Pu L.-L."/>
            <person name="Puazo M."/>
            <person name="Qu C."/>
            <person name="Quiroz J."/>
            <person name="Raj R."/>
            <person name="Weissenberger G."/>
            <person name="Xin Y."/>
            <person name="Zou X."/>
            <person name="Han Y."/>
            <person name="Worley K."/>
            <person name="Muzny D."/>
            <person name="Gibbs R."/>
        </authorList>
    </citation>
    <scope>NUCLEOTIDE SEQUENCE</scope>
    <source>
        <strain evidence="3">Sampled in the wild</strain>
    </source>
</reference>
<dbReference type="EMBL" id="KZ308720">
    <property type="protein sequence ID" value="KAG8233469.1"/>
    <property type="molecule type" value="Genomic_DNA"/>
</dbReference>
<keyword evidence="4" id="KW-1185">Reference proteome</keyword>